<reference evidence="3 4" key="1">
    <citation type="journal article" date="2021" name="Elife">
        <title>Chloroplast acquisition without the gene transfer in kleptoplastic sea slugs, Plakobranchus ocellatus.</title>
        <authorList>
            <person name="Maeda T."/>
            <person name="Takahashi S."/>
            <person name="Yoshida T."/>
            <person name="Shimamura S."/>
            <person name="Takaki Y."/>
            <person name="Nagai Y."/>
            <person name="Toyoda A."/>
            <person name="Suzuki Y."/>
            <person name="Arimoto A."/>
            <person name="Ishii H."/>
            <person name="Satoh N."/>
            <person name="Nishiyama T."/>
            <person name="Hasebe M."/>
            <person name="Maruyama T."/>
            <person name="Minagawa J."/>
            <person name="Obokata J."/>
            <person name="Shigenobu S."/>
        </authorList>
    </citation>
    <scope>NUCLEOTIDE SEQUENCE [LARGE SCALE GENOMIC DNA]</scope>
</reference>
<comment type="caution">
    <text evidence="3">The sequence shown here is derived from an EMBL/GenBank/DDBJ whole genome shotgun (WGS) entry which is preliminary data.</text>
</comment>
<evidence type="ECO:0000313" key="3">
    <source>
        <dbReference type="EMBL" id="GFO40688.1"/>
    </source>
</evidence>
<keyword evidence="2" id="KW-0472">Membrane</keyword>
<sequence>MSGLRVALVQASGLSYFLIIVGVGDANFRDMNIRVGDVGILSQEDIRRRFGGTMDSKSALRSAGAFSRTSEPSQRCPGLMKGLKA</sequence>
<keyword evidence="2" id="KW-1133">Transmembrane helix</keyword>
<name>A0AAV4D9F4_9GAST</name>
<feature type="transmembrane region" description="Helical" evidence="2">
    <location>
        <begin position="6"/>
        <end position="24"/>
    </location>
</feature>
<proteinExistence type="predicted"/>
<evidence type="ECO:0000256" key="2">
    <source>
        <dbReference type="SAM" id="Phobius"/>
    </source>
</evidence>
<keyword evidence="2" id="KW-0812">Transmembrane</keyword>
<accession>A0AAV4D9F4</accession>
<evidence type="ECO:0000256" key="1">
    <source>
        <dbReference type="SAM" id="MobiDB-lite"/>
    </source>
</evidence>
<gene>
    <name evidence="3" type="ORF">PoB_006719300</name>
</gene>
<dbReference type="AlphaFoldDB" id="A0AAV4D9F4"/>
<dbReference type="Proteomes" id="UP000735302">
    <property type="component" value="Unassembled WGS sequence"/>
</dbReference>
<organism evidence="3 4">
    <name type="scientific">Plakobranchus ocellatus</name>
    <dbReference type="NCBI Taxonomy" id="259542"/>
    <lineage>
        <taxon>Eukaryota</taxon>
        <taxon>Metazoa</taxon>
        <taxon>Spiralia</taxon>
        <taxon>Lophotrochozoa</taxon>
        <taxon>Mollusca</taxon>
        <taxon>Gastropoda</taxon>
        <taxon>Heterobranchia</taxon>
        <taxon>Euthyneura</taxon>
        <taxon>Panpulmonata</taxon>
        <taxon>Sacoglossa</taxon>
        <taxon>Placobranchoidea</taxon>
        <taxon>Plakobranchidae</taxon>
        <taxon>Plakobranchus</taxon>
    </lineage>
</organism>
<keyword evidence="4" id="KW-1185">Reference proteome</keyword>
<feature type="region of interest" description="Disordered" evidence="1">
    <location>
        <begin position="61"/>
        <end position="85"/>
    </location>
</feature>
<dbReference type="EMBL" id="BLXT01007631">
    <property type="protein sequence ID" value="GFO40688.1"/>
    <property type="molecule type" value="Genomic_DNA"/>
</dbReference>
<protein>
    <submittedName>
        <fullName evidence="3">Copine-7</fullName>
    </submittedName>
</protein>
<evidence type="ECO:0000313" key="4">
    <source>
        <dbReference type="Proteomes" id="UP000735302"/>
    </source>
</evidence>